<reference evidence="1" key="1">
    <citation type="journal article" date="2020" name="Nature">
        <title>Giant virus diversity and host interactions through global metagenomics.</title>
        <authorList>
            <person name="Schulz F."/>
            <person name="Roux S."/>
            <person name="Paez-Espino D."/>
            <person name="Jungbluth S."/>
            <person name="Walsh D.A."/>
            <person name="Denef V.J."/>
            <person name="McMahon K.D."/>
            <person name="Konstantinidis K.T."/>
            <person name="Eloe-Fadrosh E.A."/>
            <person name="Kyrpides N.C."/>
            <person name="Woyke T."/>
        </authorList>
    </citation>
    <scope>NUCLEOTIDE SEQUENCE</scope>
    <source>
        <strain evidence="1">GVMAG-M-3300009182-46</strain>
    </source>
</reference>
<name>A0A6C0F417_9ZZZZ</name>
<organism evidence="1">
    <name type="scientific">viral metagenome</name>
    <dbReference type="NCBI Taxonomy" id="1070528"/>
    <lineage>
        <taxon>unclassified sequences</taxon>
        <taxon>metagenomes</taxon>
        <taxon>organismal metagenomes</taxon>
    </lineage>
</organism>
<dbReference type="AlphaFoldDB" id="A0A6C0F417"/>
<protein>
    <submittedName>
        <fullName evidence="1">Uncharacterized protein</fullName>
    </submittedName>
</protein>
<dbReference type="EMBL" id="MN739027">
    <property type="protein sequence ID" value="QHT35882.1"/>
    <property type="molecule type" value="Genomic_DNA"/>
</dbReference>
<sequence length="183" mass="20282">MSSFSKAAAVTTQTSPFALEKQMDALAKKYTQTIDMMGQDGEPDLSWIDEPPSNGKGAKKTKVAADPLAEMKANYSKTIKDKMAVTLGQAKEMMEKEGRVLGKYVLGPLVFNNILVGTFVDGKIKDYFLLPEEMINLAIKQKKMSNLRKKLSNQRAGKGSREIIVDDKIDINDILDKLIKHGK</sequence>
<evidence type="ECO:0000313" key="1">
    <source>
        <dbReference type="EMBL" id="QHT35882.1"/>
    </source>
</evidence>
<accession>A0A6C0F417</accession>
<proteinExistence type="predicted"/>